<evidence type="ECO:0000256" key="3">
    <source>
        <dbReference type="ARBA" id="ARBA00022692"/>
    </source>
</evidence>
<comment type="subcellular location">
    <subcellularLocation>
        <location evidence="1">Membrane</location>
        <topology evidence="1">Multi-pass membrane protein</topology>
    </subcellularLocation>
</comment>
<evidence type="ECO:0000313" key="9">
    <source>
        <dbReference type="Proteomes" id="UP000005446"/>
    </source>
</evidence>
<evidence type="ECO:0000313" key="8">
    <source>
        <dbReference type="EMBL" id="EHL02084.1"/>
    </source>
</evidence>
<sequence>MAGERPSTSDTLPIHEEKYGTNGIMSGNQSHLENNVNGVDYGHHPSVQNGVNGNLNPVLTQQTTGPHGYGGYNDNPLAHVNTNMSARNAAFAGFLEPGLYKPKKTNIANPAPLGLSAFALTTFVLSLINFQTRGVSEPNVVVALAFGYGGLVQLLAGMWEMAIGNTFGATALSSYGGFWLSYAILLTPGGFNIASAYAEEQHLQFAIGFYLMGWFIFTFLLWLLTLRSTVVFSLLFFWLWLAFLMLGIGHIITPASGSPNSALIKAGGMFGLLAAFFAWYVAFAGIADSSNSFFTIPVWHFPWSDKGRERRQKVSGEGKGV</sequence>
<feature type="transmembrane region" description="Helical" evidence="7">
    <location>
        <begin position="230"/>
        <end position="252"/>
    </location>
</feature>
<dbReference type="NCBIfam" id="NF038013">
    <property type="entry name" value="AceTr_1"/>
    <property type="match status" value="1"/>
</dbReference>
<dbReference type="HOGENOM" id="CLU_051062_0_1_1"/>
<organism evidence="8 9">
    <name type="scientific">Glarea lozoyensis (strain ATCC 74030 / MF5533)</name>
    <dbReference type="NCBI Taxonomy" id="1104152"/>
    <lineage>
        <taxon>Eukaryota</taxon>
        <taxon>Fungi</taxon>
        <taxon>Dikarya</taxon>
        <taxon>Ascomycota</taxon>
        <taxon>Pezizomycotina</taxon>
        <taxon>Leotiomycetes</taxon>
        <taxon>Helotiales</taxon>
        <taxon>Helotiaceae</taxon>
        <taxon>Glarea</taxon>
    </lineage>
</organism>
<keyword evidence="4 7" id="KW-1133">Transmembrane helix</keyword>
<name>H0EHQ5_GLAL7</name>
<accession>H0EHQ5</accession>
<dbReference type="InterPro" id="IPR051633">
    <property type="entry name" value="AceTr"/>
</dbReference>
<dbReference type="OrthoDB" id="3648309at2759"/>
<evidence type="ECO:0000256" key="4">
    <source>
        <dbReference type="ARBA" id="ARBA00022989"/>
    </source>
</evidence>
<proteinExistence type="inferred from homology"/>
<evidence type="ECO:0000256" key="6">
    <source>
        <dbReference type="SAM" id="MobiDB-lite"/>
    </source>
</evidence>
<dbReference type="PROSITE" id="PS01114">
    <property type="entry name" value="GPR1_FUN34_YAAH"/>
    <property type="match status" value="1"/>
</dbReference>
<dbReference type="PANTHER" id="PTHR31123:SF1">
    <property type="entry name" value="ACCUMULATION OF DYADS PROTEIN 2-RELATED"/>
    <property type="match status" value="1"/>
</dbReference>
<feature type="transmembrane region" description="Helical" evidence="7">
    <location>
        <begin position="107"/>
        <end position="128"/>
    </location>
</feature>
<dbReference type="PANTHER" id="PTHR31123">
    <property type="entry name" value="ACCUMULATION OF DYADS PROTEIN 2-RELATED"/>
    <property type="match status" value="1"/>
</dbReference>
<protein>
    <submittedName>
        <fullName evidence="8">Putative Meiotically up-regulated gene 86 protein</fullName>
    </submittedName>
</protein>
<dbReference type="EMBL" id="AGUE01000040">
    <property type="protein sequence ID" value="EHL02084.1"/>
    <property type="molecule type" value="Genomic_DNA"/>
</dbReference>
<dbReference type="AlphaFoldDB" id="H0EHQ5"/>
<feature type="compositionally biased region" description="Polar residues" evidence="6">
    <location>
        <begin position="46"/>
        <end position="65"/>
    </location>
</feature>
<feature type="compositionally biased region" description="Polar residues" evidence="6">
    <location>
        <begin position="1"/>
        <end position="11"/>
    </location>
</feature>
<dbReference type="GO" id="GO:0015123">
    <property type="term" value="F:acetate transmembrane transporter activity"/>
    <property type="evidence" value="ECO:0007669"/>
    <property type="project" value="TreeGrafter"/>
</dbReference>
<feature type="compositionally biased region" description="Polar residues" evidence="6">
    <location>
        <begin position="23"/>
        <end position="37"/>
    </location>
</feature>
<dbReference type="InParanoid" id="H0EHQ5"/>
<evidence type="ECO:0000256" key="2">
    <source>
        <dbReference type="ARBA" id="ARBA00005587"/>
    </source>
</evidence>
<dbReference type="Proteomes" id="UP000005446">
    <property type="component" value="Unassembled WGS sequence"/>
</dbReference>
<reference evidence="8 9" key="1">
    <citation type="journal article" date="2012" name="Eukaryot. Cell">
        <title>Genome sequence of the fungus Glarea lozoyensis: the first genome sequence of a species from the Helotiaceae family.</title>
        <authorList>
            <person name="Youssar L."/>
            <person name="Gruening B.A."/>
            <person name="Erxleben A."/>
            <person name="Guenther S."/>
            <person name="Huettel W."/>
        </authorList>
    </citation>
    <scope>NUCLEOTIDE SEQUENCE [LARGE SCALE GENOMIC DNA]</scope>
    <source>
        <strain evidence="9">ATCC 74030 / MF5533</strain>
    </source>
</reference>
<evidence type="ECO:0000256" key="5">
    <source>
        <dbReference type="ARBA" id="ARBA00023136"/>
    </source>
</evidence>
<evidence type="ECO:0000256" key="7">
    <source>
        <dbReference type="SAM" id="Phobius"/>
    </source>
</evidence>
<evidence type="ECO:0000256" key="1">
    <source>
        <dbReference type="ARBA" id="ARBA00004141"/>
    </source>
</evidence>
<keyword evidence="5 7" id="KW-0472">Membrane</keyword>
<comment type="caution">
    <text evidence="8">The sequence shown here is derived from an EMBL/GenBank/DDBJ whole genome shotgun (WGS) entry which is preliminary data.</text>
</comment>
<dbReference type="GO" id="GO:0005886">
    <property type="term" value="C:plasma membrane"/>
    <property type="evidence" value="ECO:0007669"/>
    <property type="project" value="TreeGrafter"/>
</dbReference>
<keyword evidence="9" id="KW-1185">Reference proteome</keyword>
<keyword evidence="3 7" id="KW-0812">Transmembrane</keyword>
<feature type="transmembrane region" description="Helical" evidence="7">
    <location>
        <begin position="264"/>
        <end position="287"/>
    </location>
</feature>
<feature type="transmembrane region" description="Helical" evidence="7">
    <location>
        <begin position="205"/>
        <end position="224"/>
    </location>
</feature>
<gene>
    <name evidence="8" type="ORF">M7I_2039</name>
</gene>
<feature type="transmembrane region" description="Helical" evidence="7">
    <location>
        <begin position="179"/>
        <end position="198"/>
    </location>
</feature>
<dbReference type="Pfam" id="PF01184">
    <property type="entry name" value="Gpr1_Fun34_YaaH"/>
    <property type="match status" value="1"/>
</dbReference>
<comment type="similarity">
    <text evidence="2">Belongs to the acetate uptake transporter (AceTr) (TC 2.A.96) family.</text>
</comment>
<dbReference type="InterPro" id="IPR000791">
    <property type="entry name" value="Gpr1/Fun34/SatP-like"/>
</dbReference>
<dbReference type="InterPro" id="IPR047622">
    <property type="entry name" value="GPR1_FUN34_YAAH"/>
</dbReference>
<dbReference type="FunCoup" id="H0EHQ5">
    <property type="interactions" value="13"/>
</dbReference>
<feature type="transmembrane region" description="Helical" evidence="7">
    <location>
        <begin position="140"/>
        <end position="159"/>
    </location>
</feature>
<feature type="region of interest" description="Disordered" evidence="6">
    <location>
        <begin position="1"/>
        <end position="67"/>
    </location>
</feature>